<keyword evidence="3" id="KW-1185">Reference proteome</keyword>
<gene>
    <name evidence="2" type="ORF">BAR1_13385</name>
</gene>
<dbReference type="RefSeq" id="WP_118943484.1">
    <property type="nucleotide sequence ID" value="NZ_CP032125.1"/>
</dbReference>
<evidence type="ECO:0000259" key="1">
    <source>
        <dbReference type="Pfam" id="PF08241"/>
    </source>
</evidence>
<proteinExistence type="predicted"/>
<sequence>MADSKPDRDAAYALKTPEDSVALYREWAKTYDQDFAKANDYRNPQLIAEQFAKRCDVDMPVLDVGAGTGLVGEALTAHGLAPIDALDISHEMLVVADSKGCYRNIIQGDLTGQVDIPDSSYGGVISVGTFTHGHVGSEAIDELLRLARSGALFALGINAEVYKANGFAAKFASLKGRIDGFEIFETCGYGKQAEARLQQTRSSVALFRKR</sequence>
<dbReference type="CDD" id="cd02440">
    <property type="entry name" value="AdoMet_MTases"/>
    <property type="match status" value="1"/>
</dbReference>
<dbReference type="InterPro" id="IPR029063">
    <property type="entry name" value="SAM-dependent_MTases_sf"/>
</dbReference>
<dbReference type="Pfam" id="PF08241">
    <property type="entry name" value="Methyltransf_11"/>
    <property type="match status" value="1"/>
</dbReference>
<dbReference type="OrthoDB" id="9807911at2"/>
<dbReference type="GO" id="GO:0032259">
    <property type="term" value="P:methylation"/>
    <property type="evidence" value="ECO:0007669"/>
    <property type="project" value="UniProtKB-KW"/>
</dbReference>
<keyword evidence="2" id="KW-0808">Transferase</keyword>
<evidence type="ECO:0000313" key="3">
    <source>
        <dbReference type="Proteomes" id="UP000261704"/>
    </source>
</evidence>
<name>A0A347UJ02_9RHOB</name>
<accession>A0A347UJ02</accession>
<organism evidence="2 3">
    <name type="scientific">Profundibacter amoris</name>
    <dbReference type="NCBI Taxonomy" id="2171755"/>
    <lineage>
        <taxon>Bacteria</taxon>
        <taxon>Pseudomonadati</taxon>
        <taxon>Pseudomonadota</taxon>
        <taxon>Alphaproteobacteria</taxon>
        <taxon>Rhodobacterales</taxon>
        <taxon>Paracoccaceae</taxon>
        <taxon>Profundibacter</taxon>
    </lineage>
</organism>
<dbReference type="KEGG" id="pamo:BAR1_13385"/>
<protein>
    <submittedName>
        <fullName evidence="2">Class I SAM-dependent methyltransferase</fullName>
    </submittedName>
</protein>
<evidence type="ECO:0000313" key="2">
    <source>
        <dbReference type="EMBL" id="AXX98830.1"/>
    </source>
</evidence>
<reference evidence="2 3" key="1">
    <citation type="submission" date="2018-09" db="EMBL/GenBank/DDBJ databases">
        <title>Profundibacter amoris BAR1 gen. nov., sp. nov., a new member of the Roseobacter clade isolated at Lokis Castle Vent Field on the Arctic Mid-Oceanic Ridge.</title>
        <authorList>
            <person name="Le Moine Bauer S."/>
            <person name="Sjoeberg A.G."/>
            <person name="L'Haridon S."/>
            <person name="Stokke R."/>
            <person name="Roalkvam I."/>
            <person name="Steen I.H."/>
            <person name="Dahle H."/>
        </authorList>
    </citation>
    <scope>NUCLEOTIDE SEQUENCE [LARGE SCALE GENOMIC DNA]</scope>
    <source>
        <strain evidence="2 3">BAR1</strain>
    </source>
</reference>
<keyword evidence="2" id="KW-0489">Methyltransferase</keyword>
<dbReference type="Proteomes" id="UP000261704">
    <property type="component" value="Chromosome"/>
</dbReference>
<dbReference type="EMBL" id="CP032125">
    <property type="protein sequence ID" value="AXX98830.1"/>
    <property type="molecule type" value="Genomic_DNA"/>
</dbReference>
<dbReference type="AlphaFoldDB" id="A0A347UJ02"/>
<feature type="domain" description="Methyltransferase type 11" evidence="1">
    <location>
        <begin position="62"/>
        <end position="154"/>
    </location>
</feature>
<dbReference type="Gene3D" id="3.40.50.150">
    <property type="entry name" value="Vaccinia Virus protein VP39"/>
    <property type="match status" value="1"/>
</dbReference>
<dbReference type="InterPro" id="IPR013216">
    <property type="entry name" value="Methyltransf_11"/>
</dbReference>
<dbReference type="GO" id="GO:0008757">
    <property type="term" value="F:S-adenosylmethionine-dependent methyltransferase activity"/>
    <property type="evidence" value="ECO:0007669"/>
    <property type="project" value="InterPro"/>
</dbReference>
<dbReference type="SUPFAM" id="SSF53335">
    <property type="entry name" value="S-adenosyl-L-methionine-dependent methyltransferases"/>
    <property type="match status" value="1"/>
</dbReference>